<sequence>MKNYLIAITFTGLFMVSCKQNKTASTAAGEEVPASTTREMSLPMTMDSLIANLKNSHNNQVIVVAHRGDWRNAPENSLQAIQNCIDMGVDMVEIDVRQTKDGQLVLMHDNTIDRTTTGTGKVSEVTWEYLQTLQLKDGIGHSTPHKIPTLEEALNLCKGKILVNLDKSYDIFDKCYEVMEKTATVDQVVIKGNIPYDQVEQEFGQYLDKVFFMPIVRLDHPDARSVINDYLQEDIPVAFEFTVPQDTISIIQDFESIRQKGASVWVNSLWPQHNGGHDDEKAALDPTTYDWFIENHIDMIQTDRPKILIDYLKSKNLHR</sequence>
<evidence type="ECO:0000259" key="1">
    <source>
        <dbReference type="PROSITE" id="PS51704"/>
    </source>
</evidence>
<dbReference type="Pfam" id="PF16387">
    <property type="entry name" value="DUF4996"/>
    <property type="match status" value="1"/>
</dbReference>
<dbReference type="PROSITE" id="PS51704">
    <property type="entry name" value="GP_PDE"/>
    <property type="match status" value="1"/>
</dbReference>
<evidence type="ECO:0000313" key="2">
    <source>
        <dbReference type="EMBL" id="MBO0355761.1"/>
    </source>
</evidence>
<dbReference type="PANTHER" id="PTHR46320:SF1">
    <property type="entry name" value="GLYCEROPHOSPHODIESTER PHOSPHODIESTERASE 1"/>
    <property type="match status" value="1"/>
</dbReference>
<dbReference type="EMBL" id="JAFLNL010000012">
    <property type="protein sequence ID" value="MBO0355761.1"/>
    <property type="molecule type" value="Genomic_DNA"/>
</dbReference>
<accession>A0ABS3G8M0</accession>
<dbReference type="SUPFAM" id="SSF51695">
    <property type="entry name" value="PLC-like phosphodiesterases"/>
    <property type="match status" value="1"/>
</dbReference>
<dbReference type="InterPro" id="IPR032160">
    <property type="entry name" value="DUF4996"/>
</dbReference>
<dbReference type="CDD" id="cd08566">
    <property type="entry name" value="GDPD_AtGDE_like"/>
    <property type="match status" value="1"/>
</dbReference>
<dbReference type="PROSITE" id="PS51257">
    <property type="entry name" value="PROKAR_LIPOPROTEIN"/>
    <property type="match status" value="1"/>
</dbReference>
<gene>
    <name evidence="2" type="ORF">J0656_17215</name>
</gene>
<feature type="domain" description="GP-PDE" evidence="1">
    <location>
        <begin position="61"/>
        <end position="312"/>
    </location>
</feature>
<dbReference type="Gene3D" id="3.20.20.190">
    <property type="entry name" value="Phosphatidylinositol (PI) phosphodiesterase"/>
    <property type="match status" value="1"/>
</dbReference>
<keyword evidence="3" id="KW-1185">Reference proteome</keyword>
<protein>
    <submittedName>
        <fullName evidence="2">Glycerophosphodiester phosphodiesterase family protein</fullName>
    </submittedName>
</protein>
<dbReference type="InterPro" id="IPR017946">
    <property type="entry name" value="PLC-like_Pdiesterase_TIM-brl"/>
</dbReference>
<reference evidence="2 3" key="1">
    <citation type="submission" date="2021-03" db="EMBL/GenBank/DDBJ databases">
        <title>Muricauda lutimaris sp. nov. and Muricauda ruestringensis sp. nov, two marine members of the Flavobacteriaceae isolated from deep sea sediments of Western Pacific.</title>
        <authorList>
            <person name="Zhao S."/>
            <person name="Liu R."/>
        </authorList>
    </citation>
    <scope>NUCLEOTIDE SEQUENCE [LARGE SCALE GENOMIC DNA]</scope>
    <source>
        <strain evidence="2 3">BC31-1-A7</strain>
    </source>
</reference>
<evidence type="ECO:0000313" key="3">
    <source>
        <dbReference type="Proteomes" id="UP000664044"/>
    </source>
</evidence>
<dbReference type="Proteomes" id="UP000664044">
    <property type="component" value="Unassembled WGS sequence"/>
</dbReference>
<comment type="caution">
    <text evidence="2">The sequence shown here is derived from an EMBL/GenBank/DDBJ whole genome shotgun (WGS) entry which is preliminary data.</text>
</comment>
<dbReference type="InterPro" id="IPR030395">
    <property type="entry name" value="GP_PDE_dom"/>
</dbReference>
<dbReference type="PROSITE" id="PS50007">
    <property type="entry name" value="PIPLC_X_DOMAIN"/>
    <property type="match status" value="1"/>
</dbReference>
<dbReference type="Pfam" id="PF03009">
    <property type="entry name" value="GDPD"/>
    <property type="match status" value="1"/>
</dbReference>
<name>A0ABS3G8M0_9FLAO</name>
<organism evidence="2 3">
    <name type="scientific">Flagellimonas aurea</name>
    <dbReference type="NCBI Taxonomy" id="2915619"/>
    <lineage>
        <taxon>Bacteria</taxon>
        <taxon>Pseudomonadati</taxon>
        <taxon>Bacteroidota</taxon>
        <taxon>Flavobacteriia</taxon>
        <taxon>Flavobacteriales</taxon>
        <taxon>Flavobacteriaceae</taxon>
        <taxon>Flagellimonas</taxon>
    </lineage>
</organism>
<dbReference type="PANTHER" id="PTHR46320">
    <property type="entry name" value="GLYCEROPHOSPHODIESTER PHOSPHODIESTERASE 1"/>
    <property type="match status" value="1"/>
</dbReference>
<dbReference type="RefSeq" id="WP_207036168.1">
    <property type="nucleotide sequence ID" value="NZ_JAFLNL010000012.1"/>
</dbReference>
<proteinExistence type="predicted"/>